<dbReference type="RefSeq" id="WP_221284996.1">
    <property type="nucleotide sequence ID" value="NZ_JACHFD010000003.1"/>
</dbReference>
<keyword evidence="4" id="KW-0684">Rhamnose metabolism</keyword>
<dbReference type="EC" id="5.1.3.32" evidence="5"/>
<evidence type="ECO:0000256" key="4">
    <source>
        <dbReference type="ARBA" id="ARBA00023308"/>
    </source>
</evidence>
<comment type="caution">
    <text evidence="7">The sequence shown here is derived from an EMBL/GenBank/DDBJ whole genome shotgun (WGS) entry which is preliminary data.</text>
</comment>
<keyword evidence="3" id="KW-0119">Carbohydrate metabolism</keyword>
<dbReference type="InterPro" id="IPR008000">
    <property type="entry name" value="Rham/fucose_mutarotase"/>
</dbReference>
<evidence type="ECO:0000256" key="3">
    <source>
        <dbReference type="ARBA" id="ARBA00023277"/>
    </source>
</evidence>
<name>A0A840UXK9_9BACT</name>
<feature type="region of interest" description="Disordered" evidence="6">
    <location>
        <begin position="85"/>
        <end position="106"/>
    </location>
</feature>
<keyword evidence="2 7" id="KW-0413">Isomerase</keyword>
<evidence type="ECO:0000313" key="7">
    <source>
        <dbReference type="EMBL" id="MBB5350512.1"/>
    </source>
</evidence>
<evidence type="ECO:0000256" key="2">
    <source>
        <dbReference type="ARBA" id="ARBA00023235"/>
    </source>
</evidence>
<dbReference type="AlphaFoldDB" id="A0A840UXK9"/>
<proteinExistence type="inferred from homology"/>
<dbReference type="PANTHER" id="PTHR34389:SF2">
    <property type="entry name" value="L-RHAMNOSE MUTAROTASE"/>
    <property type="match status" value="1"/>
</dbReference>
<evidence type="ECO:0000256" key="1">
    <source>
        <dbReference type="ARBA" id="ARBA00022490"/>
    </source>
</evidence>
<dbReference type="PANTHER" id="PTHR34389">
    <property type="entry name" value="L-RHAMNOSE MUTAROTASE"/>
    <property type="match status" value="1"/>
</dbReference>
<dbReference type="HAMAP" id="MF_01663">
    <property type="entry name" value="L_rham_rotase"/>
    <property type="match status" value="1"/>
</dbReference>
<evidence type="ECO:0000256" key="6">
    <source>
        <dbReference type="SAM" id="MobiDB-lite"/>
    </source>
</evidence>
<evidence type="ECO:0000256" key="5">
    <source>
        <dbReference type="NCBIfam" id="TIGR02625"/>
    </source>
</evidence>
<dbReference type="GO" id="GO:0019301">
    <property type="term" value="P:rhamnose catabolic process"/>
    <property type="evidence" value="ECO:0007669"/>
    <property type="project" value="UniProtKB-UniRule"/>
</dbReference>
<dbReference type="GO" id="GO:0005737">
    <property type="term" value="C:cytoplasm"/>
    <property type="evidence" value="ECO:0007669"/>
    <property type="project" value="InterPro"/>
</dbReference>
<dbReference type="GO" id="GO:0062192">
    <property type="term" value="F:L-rhamnose mutarotase activity"/>
    <property type="evidence" value="ECO:0007669"/>
    <property type="project" value="UniProtKB-UniRule"/>
</dbReference>
<dbReference type="InterPro" id="IPR011008">
    <property type="entry name" value="Dimeric_a/b-barrel"/>
</dbReference>
<dbReference type="Gene3D" id="3.30.70.100">
    <property type="match status" value="1"/>
</dbReference>
<keyword evidence="8" id="KW-1185">Reference proteome</keyword>
<organism evidence="7 8">
    <name type="scientific">Haloferula luteola</name>
    <dbReference type="NCBI Taxonomy" id="595692"/>
    <lineage>
        <taxon>Bacteria</taxon>
        <taxon>Pseudomonadati</taxon>
        <taxon>Verrucomicrobiota</taxon>
        <taxon>Verrucomicrobiia</taxon>
        <taxon>Verrucomicrobiales</taxon>
        <taxon>Verrucomicrobiaceae</taxon>
        <taxon>Haloferula</taxon>
    </lineage>
</organism>
<dbReference type="EMBL" id="JACHFD010000003">
    <property type="protein sequence ID" value="MBB5350512.1"/>
    <property type="molecule type" value="Genomic_DNA"/>
</dbReference>
<dbReference type="Proteomes" id="UP000557717">
    <property type="component" value="Unassembled WGS sequence"/>
</dbReference>
<accession>A0A840UXK9</accession>
<dbReference type="SUPFAM" id="SSF54909">
    <property type="entry name" value="Dimeric alpha+beta barrel"/>
    <property type="match status" value="1"/>
</dbReference>
<protein>
    <recommendedName>
        <fullName evidence="5">L-rhamnose mutarotase</fullName>
        <ecNumber evidence="5">5.1.3.32</ecNumber>
    </recommendedName>
</protein>
<reference evidence="7 8" key="1">
    <citation type="submission" date="2020-08" db="EMBL/GenBank/DDBJ databases">
        <title>Genomic Encyclopedia of Type Strains, Phase IV (KMG-IV): sequencing the most valuable type-strain genomes for metagenomic binning, comparative biology and taxonomic classification.</title>
        <authorList>
            <person name="Goeker M."/>
        </authorList>
    </citation>
    <scope>NUCLEOTIDE SEQUENCE [LARGE SCALE GENOMIC DNA]</scope>
    <source>
        <strain evidence="7 8">YC6886</strain>
    </source>
</reference>
<sequence length="106" mass="12633">MTPLRKAFVMSVHPGAEDEYERRHQPIWAELEQVLRDHGVSNYSIFLHPVTRQLFGYAEIESEDRWDAIAQTEVCQRWWHHMSELMPSHPDHRPQSTSLKEVFHLD</sequence>
<evidence type="ECO:0000313" key="8">
    <source>
        <dbReference type="Proteomes" id="UP000557717"/>
    </source>
</evidence>
<dbReference type="InterPro" id="IPR013448">
    <property type="entry name" value="L-rhamnose_mutarotase"/>
</dbReference>
<dbReference type="NCBIfam" id="TIGR02625">
    <property type="entry name" value="YiiL_rotase"/>
    <property type="match status" value="1"/>
</dbReference>
<keyword evidence="1" id="KW-0963">Cytoplasm</keyword>
<dbReference type="Pfam" id="PF05336">
    <property type="entry name" value="rhaM"/>
    <property type="match status" value="1"/>
</dbReference>
<gene>
    <name evidence="7" type="ORF">HNR46_000740</name>
</gene>